<accession>A0A834T0P9</accession>
<dbReference type="Pfam" id="PF13041">
    <property type="entry name" value="PPR_2"/>
    <property type="match status" value="1"/>
</dbReference>
<dbReference type="EMBL" id="JAAIUW010000012">
    <property type="protein sequence ID" value="KAF7806879.1"/>
    <property type="molecule type" value="Genomic_DNA"/>
</dbReference>
<keyword evidence="5" id="KW-1185">Reference proteome</keyword>
<organism evidence="4 5">
    <name type="scientific">Senna tora</name>
    <dbReference type="NCBI Taxonomy" id="362788"/>
    <lineage>
        <taxon>Eukaryota</taxon>
        <taxon>Viridiplantae</taxon>
        <taxon>Streptophyta</taxon>
        <taxon>Embryophyta</taxon>
        <taxon>Tracheophyta</taxon>
        <taxon>Spermatophyta</taxon>
        <taxon>Magnoliopsida</taxon>
        <taxon>eudicotyledons</taxon>
        <taxon>Gunneridae</taxon>
        <taxon>Pentapetalae</taxon>
        <taxon>rosids</taxon>
        <taxon>fabids</taxon>
        <taxon>Fabales</taxon>
        <taxon>Fabaceae</taxon>
        <taxon>Caesalpinioideae</taxon>
        <taxon>Cassia clade</taxon>
        <taxon>Senna</taxon>
    </lineage>
</organism>
<feature type="repeat" description="PPR" evidence="3">
    <location>
        <begin position="334"/>
        <end position="368"/>
    </location>
</feature>
<feature type="repeat" description="PPR" evidence="3">
    <location>
        <begin position="369"/>
        <end position="403"/>
    </location>
</feature>
<dbReference type="Pfam" id="PF01535">
    <property type="entry name" value="PPR"/>
    <property type="match status" value="1"/>
</dbReference>
<comment type="caution">
    <text evidence="4">The sequence shown here is derived from an EMBL/GenBank/DDBJ whole genome shotgun (WGS) entry which is preliminary data.</text>
</comment>
<dbReference type="PANTHER" id="PTHR47936">
    <property type="entry name" value="PPR_LONG DOMAIN-CONTAINING PROTEIN"/>
    <property type="match status" value="1"/>
</dbReference>
<dbReference type="NCBIfam" id="TIGR00756">
    <property type="entry name" value="PPR"/>
    <property type="match status" value="7"/>
</dbReference>
<feature type="repeat" description="PPR" evidence="3">
    <location>
        <begin position="474"/>
        <end position="508"/>
    </location>
</feature>
<dbReference type="PANTHER" id="PTHR47936:SF1">
    <property type="entry name" value="PENTATRICOPEPTIDE REPEAT-CONTAINING PROTEIN GUN1, CHLOROPLASTIC"/>
    <property type="match status" value="1"/>
</dbReference>
<comment type="similarity">
    <text evidence="1">Belongs to the PPR family. P subfamily.</text>
</comment>
<feature type="repeat" description="PPR" evidence="3">
    <location>
        <begin position="195"/>
        <end position="229"/>
    </location>
</feature>
<feature type="repeat" description="PPR" evidence="3">
    <location>
        <begin position="264"/>
        <end position="298"/>
    </location>
</feature>
<evidence type="ECO:0000313" key="4">
    <source>
        <dbReference type="EMBL" id="KAF7806879.1"/>
    </source>
</evidence>
<dbReference type="Proteomes" id="UP000634136">
    <property type="component" value="Unassembled WGS sequence"/>
</dbReference>
<dbReference type="Gene3D" id="1.25.40.10">
    <property type="entry name" value="Tetratricopeptide repeat domain"/>
    <property type="match status" value="5"/>
</dbReference>
<evidence type="ECO:0000313" key="5">
    <source>
        <dbReference type="Proteomes" id="UP000634136"/>
    </source>
</evidence>
<dbReference type="Pfam" id="PF12854">
    <property type="entry name" value="PPR_1"/>
    <property type="match status" value="2"/>
</dbReference>
<gene>
    <name evidence="4" type="ORF">G2W53_039040</name>
</gene>
<feature type="repeat" description="PPR" evidence="3">
    <location>
        <begin position="404"/>
        <end position="438"/>
    </location>
</feature>
<dbReference type="PROSITE" id="PS51375">
    <property type="entry name" value="PPR"/>
    <property type="match status" value="7"/>
</dbReference>
<evidence type="ECO:0000256" key="1">
    <source>
        <dbReference type="ARBA" id="ARBA00007626"/>
    </source>
</evidence>
<reference evidence="4" key="1">
    <citation type="submission" date="2020-09" db="EMBL/GenBank/DDBJ databases">
        <title>Genome-Enabled Discovery of Anthraquinone Biosynthesis in Senna tora.</title>
        <authorList>
            <person name="Kang S.-H."/>
            <person name="Pandey R.P."/>
            <person name="Lee C.-M."/>
            <person name="Sim J.-S."/>
            <person name="Jeong J.-T."/>
            <person name="Choi B.-S."/>
            <person name="Jung M."/>
            <person name="Ginzburg D."/>
            <person name="Zhao K."/>
            <person name="Won S.Y."/>
            <person name="Oh T.-J."/>
            <person name="Yu Y."/>
            <person name="Kim N.-H."/>
            <person name="Lee O.R."/>
            <person name="Lee T.-H."/>
            <person name="Bashyal P."/>
            <person name="Kim T.-S."/>
            <person name="Lee W.-H."/>
            <person name="Kawkins C."/>
            <person name="Kim C.-K."/>
            <person name="Kim J.S."/>
            <person name="Ahn B.O."/>
            <person name="Rhee S.Y."/>
            <person name="Sohng J.K."/>
        </authorList>
    </citation>
    <scope>NUCLEOTIDE SEQUENCE</scope>
    <source>
        <tissue evidence="4">Leaf</tissue>
    </source>
</reference>
<feature type="repeat" description="PPR" evidence="3">
    <location>
        <begin position="299"/>
        <end position="333"/>
    </location>
</feature>
<dbReference type="AlphaFoldDB" id="A0A834T0P9"/>
<name>A0A834T0P9_9FABA</name>
<evidence type="ECO:0000256" key="3">
    <source>
        <dbReference type="PROSITE-ProRule" id="PRU00708"/>
    </source>
</evidence>
<keyword evidence="2" id="KW-0677">Repeat</keyword>
<dbReference type="InterPro" id="IPR002885">
    <property type="entry name" value="PPR_rpt"/>
</dbReference>
<protein>
    <submittedName>
        <fullName evidence="4">Pentatricopeptide repeat-containing protein</fullName>
    </submittedName>
</protein>
<evidence type="ECO:0000256" key="2">
    <source>
        <dbReference type="ARBA" id="ARBA00022737"/>
    </source>
</evidence>
<dbReference type="SUPFAM" id="SSF81901">
    <property type="entry name" value="HCP-like"/>
    <property type="match status" value="1"/>
</dbReference>
<dbReference type="Pfam" id="PF13812">
    <property type="entry name" value="PPR_3"/>
    <property type="match status" value="1"/>
</dbReference>
<dbReference type="OrthoDB" id="185373at2759"/>
<sequence>MLSKLRILRFTYTNGSPYFFNPLCTMVESHKAPESPQLPTWLNFSDNPLPQIPNSNDDDDDFVIPALADWVDSHTIHDRTQVKRLALRENEGENDVAATISRVLKERYASPEEVAEALDGCGFLVSHSLVEKILKRFGNDWVSALGFFSWAKSQTGYVHSPELYELMVDILGKLKKFHLMWDLIEEMDRIEGYVTFTTMVKVMRRLTKAGKYEEAVEVFRNMDRFGVKKDTMGMNVLMDALVKGDSVEHAHKVHLEFKDSIPLNNFSFNVLIHGWCKVRKLEQAYEAMEDMKKHGFHPDVVTYTSFIEAHCREKDFRKVDELFEKMKEEGCSPSVVTYTILMHALGKAGELSEALKVYERMKSNGCIPDTQFYSSLIFILGQAGKHKDALEVFEDMPKQGVVQDVMTYTTMISIACAHSQEETALRLLKEMEEKQCHPEIDTYHPLLKMCCKKKRMKVLNFLLDHMFRNNLSLEVGTYSLLVNGMCKSGKLERACLFFEDMVSQGLTPQNSIFKTLVRNLESKRFQSCLDRVVEDVTRNLRLEEQF</sequence>
<dbReference type="InterPro" id="IPR011990">
    <property type="entry name" value="TPR-like_helical_dom_sf"/>
</dbReference>
<proteinExistence type="inferred from homology"/>